<gene>
    <name evidence="13" type="ORF">HYR64_09750</name>
</gene>
<name>A0A931LZ06_FIMGI</name>
<evidence type="ECO:0000256" key="5">
    <source>
        <dbReference type="ARBA" id="ARBA00022723"/>
    </source>
</evidence>
<keyword evidence="6" id="KW-0547">Nucleotide-binding</keyword>
<comment type="similarity">
    <text evidence="9">Belongs to the tRNA nucleotidyltransferase/poly(A) polymerase family.</text>
</comment>
<evidence type="ECO:0000256" key="7">
    <source>
        <dbReference type="ARBA" id="ARBA00022842"/>
    </source>
</evidence>
<keyword evidence="7" id="KW-0460">Magnesium</keyword>
<dbReference type="InterPro" id="IPR006675">
    <property type="entry name" value="HDIG_dom"/>
</dbReference>
<evidence type="ECO:0000256" key="4">
    <source>
        <dbReference type="ARBA" id="ARBA00022695"/>
    </source>
</evidence>
<evidence type="ECO:0000313" key="13">
    <source>
        <dbReference type="EMBL" id="MBI1757375.1"/>
    </source>
</evidence>
<dbReference type="GO" id="GO:0000166">
    <property type="term" value="F:nucleotide binding"/>
    <property type="evidence" value="ECO:0007669"/>
    <property type="project" value="UniProtKB-KW"/>
</dbReference>
<reference evidence="13" key="1">
    <citation type="submission" date="2020-07" db="EMBL/GenBank/DDBJ databases">
        <title>Huge and variable diversity of episymbiotic CPR bacteria and DPANN archaea in groundwater ecosystems.</title>
        <authorList>
            <person name="He C.Y."/>
            <person name="Keren R."/>
            <person name="Whittaker M."/>
            <person name="Farag I.F."/>
            <person name="Doudna J."/>
            <person name="Cate J.H.D."/>
            <person name="Banfield J.F."/>
        </authorList>
    </citation>
    <scope>NUCLEOTIDE SEQUENCE</scope>
    <source>
        <strain evidence="13">NC_groundwater_17_Pr7_B-0.1um_64_12</strain>
    </source>
</reference>
<dbReference type="GO" id="GO:0046872">
    <property type="term" value="F:metal ion binding"/>
    <property type="evidence" value="ECO:0007669"/>
    <property type="project" value="UniProtKB-KW"/>
</dbReference>
<evidence type="ECO:0000259" key="11">
    <source>
        <dbReference type="Pfam" id="PF01966"/>
    </source>
</evidence>
<dbReference type="PANTHER" id="PTHR47545">
    <property type="entry name" value="MULTIFUNCTIONAL CCA PROTEIN"/>
    <property type="match status" value="1"/>
</dbReference>
<evidence type="ECO:0000256" key="2">
    <source>
        <dbReference type="ARBA" id="ARBA00022679"/>
    </source>
</evidence>
<feature type="domain" description="Poly A polymerase head" evidence="10">
    <location>
        <begin position="21"/>
        <end position="148"/>
    </location>
</feature>
<keyword evidence="5" id="KW-0479">Metal-binding</keyword>
<dbReference type="InterPro" id="IPR002646">
    <property type="entry name" value="PolA_pol_head_dom"/>
</dbReference>
<feature type="domain" description="HD" evidence="11">
    <location>
        <begin position="246"/>
        <end position="335"/>
    </location>
</feature>
<evidence type="ECO:0000313" key="14">
    <source>
        <dbReference type="Proteomes" id="UP000727962"/>
    </source>
</evidence>
<dbReference type="CDD" id="cd05398">
    <property type="entry name" value="NT_ClassII-CCAase"/>
    <property type="match status" value="1"/>
</dbReference>
<dbReference type="InterPro" id="IPR050124">
    <property type="entry name" value="tRNA_CCA-adding_enzyme"/>
</dbReference>
<dbReference type="Pfam" id="PF01743">
    <property type="entry name" value="PolyA_pol"/>
    <property type="match status" value="1"/>
</dbReference>
<dbReference type="Proteomes" id="UP000727962">
    <property type="component" value="Unassembled WGS sequence"/>
</dbReference>
<dbReference type="CDD" id="cd00077">
    <property type="entry name" value="HDc"/>
    <property type="match status" value="1"/>
</dbReference>
<proteinExistence type="inferred from homology"/>
<dbReference type="InterPro" id="IPR003607">
    <property type="entry name" value="HD/PDEase_dom"/>
</dbReference>
<evidence type="ECO:0000256" key="8">
    <source>
        <dbReference type="ARBA" id="ARBA00022884"/>
    </source>
</evidence>
<feature type="domain" description="tRNA nucleotidyltransferase/poly(A) polymerase RNA and SrmB- binding" evidence="12">
    <location>
        <begin position="180"/>
        <end position="235"/>
    </location>
</feature>
<dbReference type="InterPro" id="IPR006674">
    <property type="entry name" value="HD_domain"/>
</dbReference>
<evidence type="ECO:0000259" key="10">
    <source>
        <dbReference type="Pfam" id="PF01743"/>
    </source>
</evidence>
<dbReference type="SUPFAM" id="SSF81301">
    <property type="entry name" value="Nucleotidyltransferase"/>
    <property type="match status" value="1"/>
</dbReference>
<dbReference type="GO" id="GO:0016779">
    <property type="term" value="F:nucleotidyltransferase activity"/>
    <property type="evidence" value="ECO:0007669"/>
    <property type="project" value="UniProtKB-KW"/>
</dbReference>
<evidence type="ECO:0000256" key="3">
    <source>
        <dbReference type="ARBA" id="ARBA00022694"/>
    </source>
</evidence>
<keyword evidence="3" id="KW-0819">tRNA processing</keyword>
<comment type="caution">
    <text evidence="13">The sequence shown here is derived from an EMBL/GenBank/DDBJ whole genome shotgun (WGS) entry which is preliminary data.</text>
</comment>
<dbReference type="SUPFAM" id="SSF81891">
    <property type="entry name" value="Poly A polymerase C-terminal region-like"/>
    <property type="match status" value="1"/>
</dbReference>
<dbReference type="GO" id="GO:0003723">
    <property type="term" value="F:RNA binding"/>
    <property type="evidence" value="ECO:0007669"/>
    <property type="project" value="UniProtKB-KW"/>
</dbReference>
<protein>
    <submittedName>
        <fullName evidence="13">HD domain-containing protein</fullName>
    </submittedName>
</protein>
<dbReference type="Pfam" id="PF12627">
    <property type="entry name" value="PolyA_pol_RNAbd"/>
    <property type="match status" value="1"/>
</dbReference>
<keyword evidence="8 9" id="KW-0694">RNA-binding</keyword>
<keyword evidence="2 9" id="KW-0808">Transferase</keyword>
<evidence type="ECO:0000259" key="12">
    <source>
        <dbReference type="Pfam" id="PF12627"/>
    </source>
</evidence>
<dbReference type="Pfam" id="PF01966">
    <property type="entry name" value="HD"/>
    <property type="match status" value="1"/>
</dbReference>
<dbReference type="EMBL" id="JACOSL010000059">
    <property type="protein sequence ID" value="MBI1757375.1"/>
    <property type="molecule type" value="Genomic_DNA"/>
</dbReference>
<dbReference type="Gene3D" id="1.10.3090.10">
    <property type="entry name" value="cca-adding enzyme, domain 2"/>
    <property type="match status" value="1"/>
</dbReference>
<dbReference type="GO" id="GO:0008033">
    <property type="term" value="P:tRNA processing"/>
    <property type="evidence" value="ECO:0007669"/>
    <property type="project" value="UniProtKB-KW"/>
</dbReference>
<comment type="cofactor">
    <cofactor evidence="1">
        <name>Mg(2+)</name>
        <dbReference type="ChEBI" id="CHEBI:18420"/>
    </cofactor>
</comment>
<dbReference type="InterPro" id="IPR032828">
    <property type="entry name" value="PolyA_RNA-bd"/>
</dbReference>
<accession>A0A931LZ06</accession>
<evidence type="ECO:0000256" key="1">
    <source>
        <dbReference type="ARBA" id="ARBA00001946"/>
    </source>
</evidence>
<dbReference type="NCBIfam" id="TIGR00277">
    <property type="entry name" value="HDIG"/>
    <property type="match status" value="1"/>
</dbReference>
<dbReference type="Gene3D" id="3.30.460.10">
    <property type="entry name" value="Beta Polymerase, domain 2"/>
    <property type="match status" value="1"/>
</dbReference>
<dbReference type="AlphaFoldDB" id="A0A931LZ06"/>
<keyword evidence="4" id="KW-0548">Nucleotidyltransferase</keyword>
<sequence length="459" mass="49455">MREALEAIRTATLGTAYEGKVWLVGGAVRDPLLGLPEPQDVDLVTLLPAPELAVSLAAKGLSSLPPVLYRRFGTALIRVAGTNVEMVTARRESYRADSRKPDVAPASLEEDARRRDFTVNTLLRNLHTDEPLDPLGRGLADLKARILRTPLDPLDTFKEDPLRMLRAVRFRWQLGLAYAPGLEEAIRAAGPRLEIVSAERIRDEFTRLLGLKSAADALGGLMALGLIDQFAPELRAMVGVDQGSFHHLDVWDHTRLVVRNAGPGDVTLALAALLHDVGKPSTRSVEADGRIRFFGHERVGAELAAGLLGRLRYSAREIDGVRVLIASHMRLGTMPKLTIAAVRRLVHDLGDHLDRLLALVEADAAGLKAGVRSVDLAEVRRLVAHVREEAARVPLRSPLTGSEIMAATGLAPGPAVGRLILMLTNSVLDGKLPAGDKEGALALLKAEANESHGKATGKP</sequence>
<organism evidence="13 14">
    <name type="scientific">Fimbriimonas ginsengisoli</name>
    <dbReference type="NCBI Taxonomy" id="1005039"/>
    <lineage>
        <taxon>Bacteria</taxon>
        <taxon>Bacillati</taxon>
        <taxon>Armatimonadota</taxon>
        <taxon>Fimbriimonadia</taxon>
        <taxon>Fimbriimonadales</taxon>
        <taxon>Fimbriimonadaceae</taxon>
        <taxon>Fimbriimonas</taxon>
    </lineage>
</organism>
<dbReference type="InterPro" id="IPR043519">
    <property type="entry name" value="NT_sf"/>
</dbReference>
<evidence type="ECO:0000256" key="9">
    <source>
        <dbReference type="RuleBase" id="RU003953"/>
    </source>
</evidence>
<evidence type="ECO:0000256" key="6">
    <source>
        <dbReference type="ARBA" id="ARBA00022741"/>
    </source>
</evidence>